<dbReference type="AlphaFoldDB" id="A0A5M9ZHW5"/>
<organism evidence="1 2">
    <name type="scientific">Bifidobacterium myosotis</name>
    <dbReference type="NCBI Taxonomy" id="1630166"/>
    <lineage>
        <taxon>Bacteria</taxon>
        <taxon>Bacillati</taxon>
        <taxon>Actinomycetota</taxon>
        <taxon>Actinomycetes</taxon>
        <taxon>Bifidobacteriales</taxon>
        <taxon>Bifidobacteriaceae</taxon>
        <taxon>Bifidobacterium</taxon>
    </lineage>
</organism>
<sequence length="72" mass="8099">MRIIIKGISTSFDRSYEEIAEEQVMTVDVPAALCEKHGAVVGRLKDLLDASWIEQITSIEVIPERKPVKEES</sequence>
<evidence type="ECO:0000313" key="2">
    <source>
        <dbReference type="Proteomes" id="UP000410049"/>
    </source>
</evidence>
<reference evidence="1 2" key="1">
    <citation type="journal article" date="2019" name="Syst. Appl. Microbiol.">
        <title>Characterization of Bifidobacterium species in feaces of the Egyptian fruit bat: Description of B. vespertilionis sp. nov. and B. rousetti sp. nov.</title>
        <authorList>
            <person name="Modesto M."/>
            <person name="Satti M."/>
            <person name="Watanabe K."/>
            <person name="Puglisi E."/>
            <person name="Morelli L."/>
            <person name="Huang C.-H."/>
            <person name="Liou J.-S."/>
            <person name="Miyashita M."/>
            <person name="Tamura T."/>
            <person name="Saito S."/>
            <person name="Mori K."/>
            <person name="Huang L."/>
            <person name="Sciavilla P."/>
            <person name="Sandri C."/>
            <person name="Spiezio C."/>
            <person name="Vitali F."/>
            <person name="Cavalieri D."/>
            <person name="Perpetuini G."/>
            <person name="Tofalo R."/>
            <person name="Bonetti A."/>
            <person name="Arita M."/>
            <person name="Mattarelli P."/>
        </authorList>
    </citation>
    <scope>NUCLEOTIDE SEQUENCE [LARGE SCALE GENOMIC DNA]</scope>
    <source>
        <strain evidence="1 2">RST17</strain>
    </source>
</reference>
<comment type="caution">
    <text evidence="1">The sequence shown here is derived from an EMBL/GenBank/DDBJ whole genome shotgun (WGS) entry which is preliminary data.</text>
</comment>
<dbReference type="RefSeq" id="WP_150379673.1">
    <property type="nucleotide sequence ID" value="NZ_RZUH01000007.1"/>
</dbReference>
<protein>
    <submittedName>
        <fullName evidence="1">Uncharacterized protein</fullName>
    </submittedName>
</protein>
<gene>
    <name evidence="1" type="ORF">EMO91_09125</name>
</gene>
<proteinExistence type="predicted"/>
<name>A0A5M9ZHW5_9BIFI</name>
<dbReference type="Proteomes" id="UP000410049">
    <property type="component" value="Unassembled WGS sequence"/>
</dbReference>
<accession>A0A5M9ZHW5</accession>
<evidence type="ECO:0000313" key="1">
    <source>
        <dbReference type="EMBL" id="KAA8827204.1"/>
    </source>
</evidence>
<dbReference type="EMBL" id="RZUH01000007">
    <property type="protein sequence ID" value="KAA8827204.1"/>
    <property type="molecule type" value="Genomic_DNA"/>
</dbReference>